<feature type="region of interest" description="Disordered" evidence="17">
    <location>
        <begin position="513"/>
        <end position="573"/>
    </location>
</feature>
<organism evidence="19 20">
    <name type="scientific">Mugilogobius chulae</name>
    <name type="common">yellowstripe goby</name>
    <dbReference type="NCBI Taxonomy" id="88201"/>
    <lineage>
        <taxon>Eukaryota</taxon>
        <taxon>Metazoa</taxon>
        <taxon>Chordata</taxon>
        <taxon>Craniata</taxon>
        <taxon>Vertebrata</taxon>
        <taxon>Euteleostomi</taxon>
        <taxon>Actinopterygii</taxon>
        <taxon>Neopterygii</taxon>
        <taxon>Teleostei</taxon>
        <taxon>Neoteleostei</taxon>
        <taxon>Acanthomorphata</taxon>
        <taxon>Gobiaria</taxon>
        <taxon>Gobiiformes</taxon>
        <taxon>Gobioidei</taxon>
        <taxon>Gobiidae</taxon>
        <taxon>Gobionellinae</taxon>
        <taxon>Mugilogobius</taxon>
    </lineage>
</organism>
<feature type="region of interest" description="Disordered" evidence="17">
    <location>
        <begin position="2006"/>
        <end position="2056"/>
    </location>
</feature>
<dbReference type="InterPro" id="IPR050358">
    <property type="entry name" value="RSE1/DDB1/CFT1"/>
</dbReference>
<dbReference type="InterPro" id="IPR004871">
    <property type="entry name" value="RSE1/DDB1/CPSF1_C"/>
</dbReference>
<proteinExistence type="inferred from homology"/>
<dbReference type="CDD" id="cd12547">
    <property type="entry name" value="RRM1_2_PAR10"/>
    <property type="match status" value="1"/>
</dbReference>
<dbReference type="InterPro" id="IPR018846">
    <property type="entry name" value="Beta-prop_RSE1/DDB1/CPSF1_1st"/>
</dbReference>
<evidence type="ECO:0000256" key="2">
    <source>
        <dbReference type="ARBA" id="ARBA00004642"/>
    </source>
</evidence>
<keyword evidence="6" id="KW-0812">Transmembrane</keyword>
<keyword evidence="9 16" id="KW-0520">NAD</keyword>
<dbReference type="Pfam" id="PF23085">
    <property type="entry name" value="RRM_PARP14_3"/>
    <property type="match status" value="2"/>
</dbReference>
<dbReference type="Pfam" id="PF00644">
    <property type="entry name" value="PARP"/>
    <property type="match status" value="1"/>
</dbReference>
<evidence type="ECO:0000256" key="3">
    <source>
        <dbReference type="ARBA" id="ARBA00006003"/>
    </source>
</evidence>
<dbReference type="Gene3D" id="2.130.10.10">
    <property type="entry name" value="YVTN repeat-like/Quinoprotein amine dehydrogenase"/>
    <property type="match status" value="3"/>
</dbReference>
<sequence length="2935" mass="330718">MSLTKRRKFRTFALLVCILTFTTFLFSYTLRDTYSSLHFLKYAFSLSDSKGLCACQQCIVELEDDPWFSERFNQSVLPLMTRDNSALSDETYKWWQWLQAERKPANFTQVVEELFQVIPDEMQYADASPERCRTCSVVGNSGNMKGSHYGPLIDSSDFIIRTYLPVMSRIKANKDKVLIYNPTFFKYVYESWLEGHGRYPSTGFLSLLFAIHICDQVNVFGFGADQNGNWHHYWEDNLLSGAFRHTGVHDGDFEYNADDFKEYRMTENQEGCVVEVLGLPEDVDDELLALYFENKRRSGGGPLVSVVKNGNTATLVFEEAQSAARVLSKENHVVHNAELSVRKPASKDPCRFLLKGINPSTSIEMIELYVENLMNLNVPDYTLFPSADKRLILIQLSQPLAEDFQRLSGRIFKRQLSGATVTLEEVNETDSILVENIHPGTTADLVSLYFESQRGGDQRVKEVIMLSEASAKVTFSRFESVSLVLGLSHKLEGTDLVVKPYFEFLQPKETAAPPSPLVLSEPQPSLPPSFKPSPQPRSHPSPQPSSHPSPQPSSQPSPQPRSHPSPQPSPQPRIHVITNQVSEEQDNIPMQITPTIAPILANVNSVPPVTLIPDPPADTVEVMEEMPVEEVQIITETIAVTDPLKLALFQKSTQRQDIEKSCPDYKITTNNKGLSIAGPKGTEMDQVKHALTEFFSKITEITFTVEEEKAQFLAQTDVKDRLMLMINQSGTFYELSDCNVVVASVSEDSAKQASNLLKSQLCSFSMQVDPENESMLYCREWQEFCQALGCVKVFERGRHLDVMTLKGMEHEKQAAILTFLTTPIERETFIQMEPGQLKYIQIHSHQLLADMTEVSIFPVESEDVCGLKIHGHPTACQIAEEVLQGLVNGICTRTITVNAPGVTRFWETDECKKMFNDMERKFQVCIFPEMVRWEPPVNKNVFECALKIMADKNFTFQSTPGGLSQDAMQTDHAEANTSLINEAKKIVSVIEKNPPEPIVILDTSEDMDNIDLYTADEPADLQEISIPEANGSPTSLTPGATGFSCNLEEEAQLSLAIQYSMEANQWPMEDEDAQLQKALELSKQMVQAGQNTEEPIKPTFQDKIQSANTLKLVVFASYNSDLIRVDIAFGKKVSQRQDEQKLEHRCLKYLSEFHKTCLDVIRRNHAVKIEVVGTIISISGFKTYVDDAIPDVKLLFDKMTDSVSDKEILRTVQWVQHDPKMTHKIPYPPELTLLLDKASRMKLKSLDILLDNQPHIINIEKMEAHNIASGAVVKISRQPVYPDDQATADETEEDYSLLSNMPEAIKVDEESDEFQMVVKNFYETIQHFHSKIRIIKVDKLMNKLLYNQYQLKKTSVKQSAANPQVERTLYHGTSESSVKEICVHGFNRSFCGKNATVFGQGVYFAVNSSLSVSDQYSPPNVEGHKFIFVAKVLTGDYTKGDHPMKTAPLKETGDIPLRYDSVTDDITRPSIQAHTPTAVEFSVYCNFISSTEKNLVVAGTSQLFVYRIIHDVESTSRSDKPSDSKPRKEKLEQVASFSLFGNIMSMESVQLVGSNRDALLLSFKDAKLSVVEYDPGTHDLKTLSLHYFEEPELRDGFVQNVHIPIVRVDPENRCAVSLIYGTRLVVLPFRKDTLADEQESGVGEGPKSSFLPSYIIDVRELDEKLLNIIDMKFLHGYYEPTLLILFEPNQTWPGRVAVRQDTCSIVAISLNIMQKVHPVIWSLSNLPFDCNQVMAVPKPIGGVVVFAVNSLLYLNQSVPPFGVSLNSQTNGTTAFPLRVQEEVKITLDCSQADFIAYDKMVISLKGGEIYVLTLITDGMRSVRAFNFDKAAASVLTTCMVTMEPGYLFLGSRLGNSLLLKYTEKLQETRLEEAKEKEAQDEDKEKDKQEEPPSKKKRVESSANWTDEVDEIEVYGSEAQSGTQLATYSFEVCDSILNIGPCGNAAMGEPAFLSEEFQSNPEPDLEVVVCSGYGKNGALSVLQRSIRPQVVTTFELPGCHDMWTVIASEEKKTSRPEDSEESIEGETSEENDEGEKKEKEDKEKKESEEKSEPPLEDDLKKHGFLILSREDSTMILQTGQEIMELDTSGFATQGPTVFAGNIGENKYIIQVSPMGIRLLEGVSQLHFVPVDLGSPIVHCSVADPYVVIMTAEGVVTMFVLRTDSYMGKTHRLSLQKPSIQTQPRVIALCAYRDVSGMFTTETKVSSFVKEDIIIRGQSETENFFQDMSNTVDDEEEMLYGDSSATTTPVKEDACHASGAAASSGNEETSTKVEPTHWCMIIRENGVMEMFQLPDWRLVFLVKNFPVGQRVLVDSSSGQAAQGETKKEEVTRQGDIPLVKEVSLVSLGYNRTRPYLLVHVEQELLIYEAFPYDQQQPQNNLKVRFKKVPHSINFREKKSKQRRDKKAEMGALEDGSAPKSRISRFRYFEDISGYSGVFICGPSPHWMLVTSRGALRLHPMTIDGAIESFSPFHNINCPKGFLYFNKQGELRISVLPTYLSYDAPWPVRKIPLRCTVHYVSYHVESKVYAVCTSVKELCTRIPRMTGEEKEFETINRDERYINPLQEKFSIQLISPVSWETIPNTRIDLEEWEHVTCMKTVALRSQETVSGLKGYVAAGTCLMQGEEVTCRGRILIMDVIEVVPEPGQPLTKNKYKVLYEKEQKGPVTALCHCNGYLVSAIGQKIFLWVLKDNDLTGMAFIDTQLYIHQMHSIKNFILAADLMKSICLLRYQEESKTLSLVSRDAKPLEVYGVEFMVDNNQLGFLVSDRDKNLFVYMYLPEAKESFGGMRLIRRADFNVGAHINAFWRMPCKGAMDAASRKALTWDNKHIAWFATLDGGVGLLLPMQEKTYRRLLMLQNALNSMLPHHAGLNPKAFRMMHFDRRGLQNSARNILDGELLAKYMYLSTMERSELAKKIGTTQDIILDDLLDIDRVTAHF</sequence>
<evidence type="ECO:0000256" key="14">
    <source>
        <dbReference type="ARBA" id="ARBA00024347"/>
    </source>
</evidence>
<dbReference type="Gene3D" id="3.90.228.10">
    <property type="match status" value="1"/>
</dbReference>
<dbReference type="Gene3D" id="3.90.1480.20">
    <property type="entry name" value="Glycosyl transferase family 29"/>
    <property type="match status" value="2"/>
</dbReference>
<dbReference type="InterPro" id="IPR038578">
    <property type="entry name" value="GT29-like_sf"/>
</dbReference>
<keyword evidence="7" id="KW-0735">Signal-anchor</keyword>
<dbReference type="FunFam" id="2.130.10.10:FF:002223">
    <property type="entry name" value="Cleavage and polyadenylation specific factor 1"/>
    <property type="match status" value="1"/>
</dbReference>
<keyword evidence="20" id="KW-1185">Reference proteome</keyword>
<evidence type="ECO:0000256" key="17">
    <source>
        <dbReference type="SAM" id="MobiDB-lite"/>
    </source>
</evidence>
<dbReference type="SUPFAM" id="SSF56399">
    <property type="entry name" value="ADP-ribosylation"/>
    <property type="match status" value="1"/>
</dbReference>
<dbReference type="InterPro" id="IPR012677">
    <property type="entry name" value="Nucleotide-bd_a/b_plait_sf"/>
</dbReference>
<dbReference type="CDD" id="cd01439">
    <property type="entry name" value="TCCD_inducible_PARP_like"/>
    <property type="match status" value="1"/>
</dbReference>
<keyword evidence="4 16" id="KW-0328">Glycosyltransferase</keyword>
<feature type="region of interest" description="Disordered" evidence="17">
    <location>
        <begin position="1870"/>
        <end position="1902"/>
    </location>
</feature>
<dbReference type="Gene3D" id="3.30.70.330">
    <property type="match status" value="2"/>
</dbReference>
<dbReference type="PROSITE" id="PS51059">
    <property type="entry name" value="PARP_CATALYTIC"/>
    <property type="match status" value="1"/>
</dbReference>
<dbReference type="InterPro" id="IPR003903">
    <property type="entry name" value="UIM_dom"/>
</dbReference>
<evidence type="ECO:0000256" key="16">
    <source>
        <dbReference type="RuleBase" id="RU362114"/>
    </source>
</evidence>
<dbReference type="FunFam" id="2.130.10.10:FF:000100">
    <property type="entry name" value="Cleavage and polyadenylation specificity factor subunit 1"/>
    <property type="match status" value="1"/>
</dbReference>
<dbReference type="SUPFAM" id="SSF117839">
    <property type="entry name" value="WWE domain"/>
    <property type="match status" value="1"/>
</dbReference>
<evidence type="ECO:0000256" key="11">
    <source>
        <dbReference type="ARBA" id="ARBA00023136"/>
    </source>
</evidence>
<dbReference type="FunFam" id="3.90.1480.20:FF:000015">
    <property type="entry name" value="Lactosylceramide alpha-2,3-sialyltransferase"/>
    <property type="match status" value="2"/>
</dbReference>
<evidence type="ECO:0000256" key="1">
    <source>
        <dbReference type="ARBA" id="ARBA00004323"/>
    </source>
</evidence>
<dbReference type="InterPro" id="IPR001675">
    <property type="entry name" value="Glyco_trans_29"/>
</dbReference>
<dbReference type="InterPro" id="IPR037197">
    <property type="entry name" value="WWE_dom_sf"/>
</dbReference>
<dbReference type="InterPro" id="IPR012317">
    <property type="entry name" value="Poly(ADP-ribose)pol_cat_dom"/>
</dbReference>
<dbReference type="InterPro" id="IPR034464">
    <property type="entry name" value="PAR10_RRM1_2"/>
</dbReference>
<evidence type="ECO:0000256" key="13">
    <source>
        <dbReference type="ARBA" id="ARBA00023242"/>
    </source>
</evidence>
<dbReference type="GO" id="GO:0003676">
    <property type="term" value="F:nucleic acid binding"/>
    <property type="evidence" value="ECO:0007669"/>
    <property type="project" value="InterPro"/>
</dbReference>
<dbReference type="FunFam" id="2.130.10.10:FF:000118">
    <property type="entry name" value="Cleavage and polyadenylation specificity factor subunit 1"/>
    <property type="match status" value="1"/>
</dbReference>
<dbReference type="EMBL" id="JBBPFD010000014">
    <property type="protein sequence ID" value="KAK7898948.1"/>
    <property type="molecule type" value="Genomic_DNA"/>
</dbReference>
<evidence type="ECO:0000256" key="10">
    <source>
        <dbReference type="ARBA" id="ARBA00023034"/>
    </source>
</evidence>
<dbReference type="EC" id="2.4.2.-" evidence="16"/>
<keyword evidence="12" id="KW-0325">Glycoprotein</keyword>
<comment type="caution">
    <text evidence="19">The sequence shown here is derived from an EMBL/GenBank/DDBJ whole genome shotgun (WGS) entry which is preliminary data.</text>
</comment>
<evidence type="ECO:0000256" key="4">
    <source>
        <dbReference type="ARBA" id="ARBA00022676"/>
    </source>
</evidence>
<evidence type="ECO:0000259" key="18">
    <source>
        <dbReference type="PROSITE" id="PS51059"/>
    </source>
</evidence>
<evidence type="ECO:0000256" key="6">
    <source>
        <dbReference type="ARBA" id="ARBA00022692"/>
    </source>
</evidence>
<keyword evidence="8" id="KW-1133">Transmembrane helix</keyword>
<protein>
    <recommendedName>
        <fullName evidence="16">Poly [ADP-ribose] polymerase</fullName>
        <shortName evidence="16">PARP</shortName>
        <ecNumber evidence="16">2.4.2.-</ecNumber>
    </recommendedName>
</protein>
<keyword evidence="5 16" id="KW-0808">Transferase</keyword>
<keyword evidence="11" id="KW-0472">Membrane</keyword>
<evidence type="ECO:0000256" key="12">
    <source>
        <dbReference type="ARBA" id="ARBA00023180"/>
    </source>
</evidence>
<evidence type="ECO:0000313" key="20">
    <source>
        <dbReference type="Proteomes" id="UP001460270"/>
    </source>
</evidence>
<dbReference type="GO" id="GO:0031123">
    <property type="term" value="P:RNA 3'-end processing"/>
    <property type="evidence" value="ECO:0007669"/>
    <property type="project" value="UniProtKB-ARBA"/>
</dbReference>
<feature type="region of interest" description="Disordered" evidence="17">
    <location>
        <begin position="2243"/>
        <end position="2267"/>
    </location>
</feature>
<feature type="compositionally biased region" description="Basic and acidic residues" evidence="17">
    <location>
        <begin position="2033"/>
        <end position="2056"/>
    </location>
</feature>
<comment type="similarity">
    <text evidence="14">Belongs to the ARTD/PARP family.</text>
</comment>
<dbReference type="Pfam" id="PF10433">
    <property type="entry name" value="Beta-prop_RSE1_1st"/>
    <property type="match status" value="1"/>
</dbReference>
<evidence type="ECO:0000256" key="5">
    <source>
        <dbReference type="ARBA" id="ARBA00022679"/>
    </source>
</evidence>
<feature type="region of interest" description="Disordered" evidence="17">
    <location>
        <begin position="2394"/>
        <end position="2413"/>
    </location>
</feature>
<dbReference type="GO" id="GO:0000139">
    <property type="term" value="C:Golgi membrane"/>
    <property type="evidence" value="ECO:0007669"/>
    <property type="project" value="UniProtKB-SubCell"/>
</dbReference>
<comment type="similarity">
    <text evidence="3">Belongs to the glycosyltransferase 29 family.</text>
</comment>
<accession>A0AAW0NGF3</accession>
<comment type="subcellular location">
    <subcellularLocation>
        <location evidence="1">Golgi apparatus membrane</location>
        <topology evidence="1">Single-pass type II membrane protein</topology>
    </subcellularLocation>
    <subcellularLocation>
        <location evidence="2">Nucleus</location>
        <location evidence="2">Nucleoplasm</location>
    </subcellularLocation>
</comment>
<feature type="compositionally biased region" description="Pro residues" evidence="17">
    <location>
        <begin position="524"/>
        <end position="571"/>
    </location>
</feature>
<dbReference type="PROSITE" id="PS50330">
    <property type="entry name" value="UIM"/>
    <property type="match status" value="1"/>
</dbReference>
<dbReference type="Gene3D" id="1.10.150.910">
    <property type="match status" value="1"/>
</dbReference>
<name>A0AAW0NGF3_9GOBI</name>
<dbReference type="Proteomes" id="UP001460270">
    <property type="component" value="Unassembled WGS sequence"/>
</dbReference>
<evidence type="ECO:0000256" key="15">
    <source>
        <dbReference type="ARBA" id="ARBA00038446"/>
    </source>
</evidence>
<comment type="similarity">
    <text evidence="15">Belongs to the CPSF1 family.</text>
</comment>
<dbReference type="Pfam" id="PF00777">
    <property type="entry name" value="Glyco_transf_29"/>
    <property type="match status" value="1"/>
</dbReference>
<dbReference type="PANTHER" id="PTHR10644">
    <property type="entry name" value="DNA REPAIR/RNA PROCESSING CPSF FAMILY"/>
    <property type="match status" value="1"/>
</dbReference>
<dbReference type="GO" id="GO:0008373">
    <property type="term" value="F:sialyltransferase activity"/>
    <property type="evidence" value="ECO:0007669"/>
    <property type="project" value="InterPro"/>
</dbReference>
<dbReference type="InterPro" id="IPR058543">
    <property type="entry name" value="Beta-prop_RSE1/DDB1/CPSF1_2nd"/>
</dbReference>
<dbReference type="FunFam" id="3.90.228.10:FF:000008">
    <property type="entry name" value="Poly [ADP-ribose] polymerase"/>
    <property type="match status" value="1"/>
</dbReference>
<evidence type="ECO:0000256" key="8">
    <source>
        <dbReference type="ARBA" id="ARBA00022989"/>
    </source>
</evidence>
<dbReference type="FunFam" id="1.10.150.910:FF:000005">
    <property type="entry name" value="Cleavage and polyadenylation specific factor 1"/>
    <property type="match status" value="1"/>
</dbReference>
<evidence type="ECO:0000313" key="19">
    <source>
        <dbReference type="EMBL" id="KAK7898948.1"/>
    </source>
</evidence>
<feature type="compositionally biased region" description="Acidic residues" evidence="17">
    <location>
        <begin position="2017"/>
        <end position="2032"/>
    </location>
</feature>
<dbReference type="Gene3D" id="3.30.720.50">
    <property type="match status" value="1"/>
</dbReference>
<evidence type="ECO:0000256" key="7">
    <source>
        <dbReference type="ARBA" id="ARBA00022968"/>
    </source>
</evidence>
<reference evidence="20" key="1">
    <citation type="submission" date="2024-04" db="EMBL/GenBank/DDBJ databases">
        <title>Salinicola lusitanus LLJ914,a marine bacterium isolated from the Okinawa Trough.</title>
        <authorList>
            <person name="Li J."/>
        </authorList>
    </citation>
    <scope>NUCLEOTIDE SEQUENCE [LARGE SCALE GENOMIC DNA]</scope>
</reference>
<feature type="compositionally biased region" description="Basic and acidic residues" evidence="17">
    <location>
        <begin position="2007"/>
        <end position="2016"/>
    </location>
</feature>
<gene>
    <name evidence="19" type="ORF">WMY93_019801</name>
</gene>
<feature type="compositionally biased region" description="Basic and acidic residues" evidence="17">
    <location>
        <begin position="1870"/>
        <end position="1893"/>
    </location>
</feature>
<dbReference type="SMART" id="SM00726">
    <property type="entry name" value="UIM"/>
    <property type="match status" value="2"/>
</dbReference>
<dbReference type="InterPro" id="IPR015943">
    <property type="entry name" value="WD40/YVTN_repeat-like_dom_sf"/>
</dbReference>
<keyword evidence="13" id="KW-0539">Nucleus</keyword>
<dbReference type="GO" id="GO:0003950">
    <property type="term" value="F:NAD+ poly-ADP-ribosyltransferase activity"/>
    <property type="evidence" value="ECO:0007669"/>
    <property type="project" value="UniProtKB-UniRule"/>
</dbReference>
<dbReference type="Pfam" id="PF03178">
    <property type="entry name" value="CPSF_A"/>
    <property type="match status" value="1"/>
</dbReference>
<feature type="domain" description="PARP catalytic" evidence="18">
    <location>
        <begin position="1289"/>
        <end position="1506"/>
    </location>
</feature>
<evidence type="ECO:0000256" key="9">
    <source>
        <dbReference type="ARBA" id="ARBA00023027"/>
    </source>
</evidence>
<dbReference type="GO" id="GO:0005654">
    <property type="term" value="C:nucleoplasm"/>
    <property type="evidence" value="ECO:0007669"/>
    <property type="project" value="UniProtKB-SubCell"/>
</dbReference>
<keyword evidence="10" id="KW-0333">Golgi apparatus</keyword>
<dbReference type="Pfam" id="PF23726">
    <property type="entry name" value="Beta-prop_RSE1_2nd"/>
    <property type="match status" value="1"/>
</dbReference>